<dbReference type="GO" id="GO:0016841">
    <property type="term" value="F:ammonia-lyase activity"/>
    <property type="evidence" value="ECO:0007669"/>
    <property type="project" value="InterPro"/>
</dbReference>
<dbReference type="GO" id="GO:0006559">
    <property type="term" value="P:L-phenylalanine catabolic process"/>
    <property type="evidence" value="ECO:0007669"/>
    <property type="project" value="InterPro"/>
</dbReference>
<dbReference type="InterPro" id="IPR023144">
    <property type="entry name" value="Phe_NH3-lyase_shielding_dom_sf"/>
</dbReference>
<comment type="caution">
    <text evidence="3">The sequence shown here is derived from an EMBL/GenBank/DDBJ whole genome shotgun (WGS) entry which is preliminary data.</text>
</comment>
<dbReference type="NCBIfam" id="TIGR01226">
    <property type="entry name" value="phe_am_lyase"/>
    <property type="match status" value="1"/>
</dbReference>
<evidence type="ECO:0000313" key="4">
    <source>
        <dbReference type="Proteomes" id="UP000800093"/>
    </source>
</evidence>
<dbReference type="OrthoDB" id="10051290at2759"/>
<dbReference type="InterPro" id="IPR008948">
    <property type="entry name" value="L-Aspartase-like"/>
</dbReference>
<dbReference type="PROSITE" id="PS00488">
    <property type="entry name" value="PAL_HISTIDASE"/>
    <property type="match status" value="1"/>
</dbReference>
<dbReference type="InterPro" id="IPR005922">
    <property type="entry name" value="Phe_NH3-lyase"/>
</dbReference>
<organism evidence="3 4">
    <name type="scientific">Lojkania enalia</name>
    <dbReference type="NCBI Taxonomy" id="147567"/>
    <lineage>
        <taxon>Eukaryota</taxon>
        <taxon>Fungi</taxon>
        <taxon>Dikarya</taxon>
        <taxon>Ascomycota</taxon>
        <taxon>Pezizomycotina</taxon>
        <taxon>Dothideomycetes</taxon>
        <taxon>Pleosporomycetidae</taxon>
        <taxon>Pleosporales</taxon>
        <taxon>Pleosporales incertae sedis</taxon>
        <taxon>Lojkania</taxon>
    </lineage>
</organism>
<dbReference type="InterPro" id="IPR001106">
    <property type="entry name" value="Aromatic_Lyase"/>
</dbReference>
<dbReference type="EMBL" id="ML986733">
    <property type="protein sequence ID" value="KAF2258867.1"/>
    <property type="molecule type" value="Genomic_DNA"/>
</dbReference>
<reference evidence="4" key="1">
    <citation type="journal article" date="2020" name="Stud. Mycol.">
        <title>101 Dothideomycetes genomes: A test case for predicting lifestyles and emergence of pathogens.</title>
        <authorList>
            <person name="Haridas S."/>
            <person name="Albert R."/>
            <person name="Binder M."/>
            <person name="Bloem J."/>
            <person name="LaButti K."/>
            <person name="Salamov A."/>
            <person name="Andreopoulos B."/>
            <person name="Baker S."/>
            <person name="Barry K."/>
            <person name="Bills G."/>
            <person name="Bluhm B."/>
            <person name="Cannon C."/>
            <person name="Castanera R."/>
            <person name="Culley D."/>
            <person name="Daum C."/>
            <person name="Ezra D."/>
            <person name="Gonzalez J."/>
            <person name="Henrissat B."/>
            <person name="Kuo A."/>
            <person name="Liang C."/>
            <person name="Lipzen A."/>
            <person name="Lutzoni F."/>
            <person name="Magnuson J."/>
            <person name="Mondo S."/>
            <person name="Nolan M."/>
            <person name="Ohm R."/>
            <person name="Pangilinan J."/>
            <person name="Park H.-J."/>
            <person name="Ramirez L."/>
            <person name="Alfaro M."/>
            <person name="Sun H."/>
            <person name="Tritt A."/>
            <person name="Yoshinaga Y."/>
            <person name="Zwiers L.-H."/>
            <person name="Turgeon B."/>
            <person name="Goodwin S."/>
            <person name="Spatafora J."/>
            <person name="Crous P."/>
            <person name="Grigoriev I."/>
        </authorList>
    </citation>
    <scope>NUCLEOTIDE SEQUENCE [LARGE SCALE GENOMIC DNA]</scope>
    <source>
        <strain evidence="4">CBS 304.66</strain>
    </source>
</reference>
<sequence length="713" mass="78254">MASSGPFVELFVKHWQELRLKLAERKDGTVIDGRGLTLADVVASARYGKSVAIAKEVLEYVGRNTEQVYGKIEEGQILYGINTGFGGSANVRTKAIEEIQRGLIRGLHYGILSGKTDFDITSTIPPIFATAKPLSEAVETTTMPETWVRASILIRLNSLSYGASGVRPQLLTRLLQLLNMDIIPRVPLRGSISASGDLSPLSYLGGVIQGKPSVQAWVRDQEGHRKLLPADQALKYGKVKPIDIRAKEGLAIVNGTATSAAVASLAIHEVICLAAVSQVLTAMSVEALCGTDESFHAFFSQVRPHPGQMECAASIERFLLGSDLVAENTGSEEFSMRQDRYAIRTAPQWIGPVLEDLVLSHSQVTIEINSVTDNPLMHPESGKMLHGGNFQAKVITSAMEKARQGCQTIGQILFAQCTEMINPATNKGLAPNLVVDEPSQSWMWKGTDIYIAALQSELGFLSGPVGHVQFAEMGNQSINSLALISGRYTLTAIDILTQLTAAHLVALCQALDLRALYTQFLYALAPKFKTMVQNCLENCIMNDRLNSNIPEHKGIAHNLWIKFSEISNQTTHMDSAARFSNAINYLQTSLLQEVSPTQQSLKVVQKWGADCVNEACKTYEEVRAQYLEQPDAKPVLGRAAKKLYAFVRETLRVPFFGEEYIRTAEWEDVSDVAGRLDPKFQFRTMGSMISAVYEALRNGSLYSVVVDCFEDTV</sequence>
<dbReference type="Gene3D" id="1.20.200.10">
    <property type="entry name" value="Fumarase/aspartase (Central domain)"/>
    <property type="match status" value="1"/>
</dbReference>
<keyword evidence="2" id="KW-0456">Lyase</keyword>
<comment type="similarity">
    <text evidence="1 2">Belongs to the PAL/histidase family.</text>
</comment>
<accession>A0A9P4MY45</accession>
<keyword evidence="4" id="KW-1185">Reference proteome</keyword>
<dbReference type="AlphaFoldDB" id="A0A9P4MY45"/>
<evidence type="ECO:0000256" key="2">
    <source>
        <dbReference type="RuleBase" id="RU003954"/>
    </source>
</evidence>
<dbReference type="Gene3D" id="1.10.275.10">
    <property type="entry name" value="Fumarase/aspartase (N-terminal domain)"/>
    <property type="match status" value="1"/>
</dbReference>
<proteinExistence type="inferred from homology"/>
<gene>
    <name evidence="3" type="ORF">CC78DRAFT_525614</name>
</gene>
<evidence type="ECO:0000256" key="1">
    <source>
        <dbReference type="ARBA" id="ARBA00007238"/>
    </source>
</evidence>
<evidence type="ECO:0000313" key="3">
    <source>
        <dbReference type="EMBL" id="KAF2258867.1"/>
    </source>
</evidence>
<protein>
    <submittedName>
        <fullName evidence="3">Phenylalanine ammonia-lyase</fullName>
    </submittedName>
</protein>
<dbReference type="Proteomes" id="UP000800093">
    <property type="component" value="Unassembled WGS sequence"/>
</dbReference>
<name>A0A9P4MY45_9PLEO</name>
<dbReference type="PANTHER" id="PTHR10362">
    <property type="entry name" value="HISTIDINE AMMONIA-LYASE"/>
    <property type="match status" value="1"/>
</dbReference>
<dbReference type="GO" id="GO:0005737">
    <property type="term" value="C:cytoplasm"/>
    <property type="evidence" value="ECO:0007669"/>
    <property type="project" value="InterPro"/>
</dbReference>
<dbReference type="Gene3D" id="1.10.274.20">
    <property type="entry name" value="Phenylalanine ammonia-lyase 1, domain 3"/>
    <property type="match status" value="1"/>
</dbReference>
<dbReference type="CDD" id="cd00332">
    <property type="entry name" value="PAL-HAL"/>
    <property type="match status" value="1"/>
</dbReference>
<dbReference type="InterPro" id="IPR022313">
    <property type="entry name" value="Phe/His_NH3-lyase_AS"/>
</dbReference>
<dbReference type="Pfam" id="PF00221">
    <property type="entry name" value="Lyase_aromatic"/>
    <property type="match status" value="1"/>
</dbReference>
<dbReference type="InterPro" id="IPR024083">
    <property type="entry name" value="Fumarase/histidase_N"/>
</dbReference>
<dbReference type="SUPFAM" id="SSF48557">
    <property type="entry name" value="L-aspartase-like"/>
    <property type="match status" value="1"/>
</dbReference>